<dbReference type="SUPFAM" id="SSF75304">
    <property type="entry name" value="Amidase signature (AS) enzymes"/>
    <property type="match status" value="1"/>
</dbReference>
<reference evidence="2" key="1">
    <citation type="submission" date="2020-02" db="EMBL/GenBank/DDBJ databases">
        <authorList>
            <person name="Meier V. D."/>
        </authorList>
    </citation>
    <scope>NUCLEOTIDE SEQUENCE</scope>
    <source>
        <strain evidence="2">AVDCRST_MAG64</strain>
    </source>
</reference>
<dbReference type="InterPro" id="IPR020556">
    <property type="entry name" value="Amidase_CS"/>
</dbReference>
<feature type="non-terminal residue" evidence="2">
    <location>
        <position position="1"/>
    </location>
</feature>
<gene>
    <name evidence="2" type="ORF">AVDCRST_MAG64-3578</name>
</gene>
<dbReference type="InterPro" id="IPR023631">
    <property type="entry name" value="Amidase_dom"/>
</dbReference>
<dbReference type="PANTHER" id="PTHR42678:SF34">
    <property type="entry name" value="OS04G0183300 PROTEIN"/>
    <property type="match status" value="1"/>
</dbReference>
<sequence>SVLNGSGTPGSTNMVAPRDAFSVARLRAAGAIIMGKANMSTMAYSFNGIDNAHGVPLNPYQPRRQPGGSSSGSGVAVAANLAMMTMGGETGGSIRIPSNANALVGLKTSVGLIDPGGTWPLTPARDVVGPMAKSVTDVAYAMNALVAPSANNLFNGTPVYPTNNPGTVRPRDYRASLVDTALRGKVLAVPKSMANAGGTQYEGTTHPLVLAQFNTALGDLREQGATIVYVDLPASQTYYTTLGRPNASGGATTAGFPYPYPTTTAGGTTPDNTWSTWSAAYYYQKQIEGYNNPTIKNLRDFATALRAGATAGAGDSRSTLGGAATNIENLANVWEAGNAKGFGDNNNDGIVDNPNAAKALLAFSNLRRDQYESFMRDPGMSDDPTTPAVDESALAIDAFVAPTYGSVMPLQTSIARPGDPPDPYAMSGTASLLGRLEANILGAPAISVPMGYAPDGTPMGIQFFNELLGESELLGIAYDYEQATQWRVAPNLSFVPEPSGATAVVLSGVLFGLRRRRRRTGRPA</sequence>
<dbReference type="Gene3D" id="3.90.1300.10">
    <property type="entry name" value="Amidase signature (AS) domain"/>
    <property type="match status" value="1"/>
</dbReference>
<evidence type="ECO:0000313" key="2">
    <source>
        <dbReference type="EMBL" id="CAA9432172.1"/>
    </source>
</evidence>
<proteinExistence type="predicted"/>
<dbReference type="EMBL" id="CADCUQ010000822">
    <property type="protein sequence ID" value="CAA9432172.1"/>
    <property type="molecule type" value="Genomic_DNA"/>
</dbReference>
<organism evidence="2">
    <name type="scientific">uncultured Phycisphaerae bacterium</name>
    <dbReference type="NCBI Taxonomy" id="904963"/>
    <lineage>
        <taxon>Bacteria</taxon>
        <taxon>Pseudomonadati</taxon>
        <taxon>Planctomycetota</taxon>
        <taxon>Phycisphaerae</taxon>
        <taxon>environmental samples</taxon>
    </lineage>
</organism>
<dbReference type="InterPro" id="IPR036928">
    <property type="entry name" value="AS_sf"/>
</dbReference>
<dbReference type="Pfam" id="PF01425">
    <property type="entry name" value="Amidase"/>
    <property type="match status" value="1"/>
</dbReference>
<evidence type="ECO:0000259" key="1">
    <source>
        <dbReference type="Pfam" id="PF01425"/>
    </source>
</evidence>
<protein>
    <recommendedName>
        <fullName evidence="1">Amidase domain-containing protein</fullName>
    </recommendedName>
</protein>
<dbReference type="PROSITE" id="PS00571">
    <property type="entry name" value="AMIDASES"/>
    <property type="match status" value="1"/>
</dbReference>
<accession>A0A6J4Q1W0</accession>
<feature type="domain" description="Amidase" evidence="1">
    <location>
        <begin position="7"/>
        <end position="237"/>
    </location>
</feature>
<dbReference type="AlphaFoldDB" id="A0A6J4Q1W0"/>
<dbReference type="PANTHER" id="PTHR42678">
    <property type="entry name" value="AMIDASE"/>
    <property type="match status" value="1"/>
</dbReference>
<name>A0A6J4Q1W0_9BACT</name>